<evidence type="ECO:0000256" key="3">
    <source>
        <dbReference type="PIRSR" id="PIRSR623088-3"/>
    </source>
</evidence>
<dbReference type="InterPro" id="IPR023088">
    <property type="entry name" value="PDEase"/>
</dbReference>
<dbReference type="GO" id="GO:0004114">
    <property type="term" value="F:3',5'-cyclic-nucleotide phosphodiesterase activity"/>
    <property type="evidence" value="ECO:0007669"/>
    <property type="project" value="InterPro"/>
</dbReference>
<dbReference type="PROSITE" id="PS51845">
    <property type="entry name" value="PDEASE_I_2"/>
    <property type="match status" value="1"/>
</dbReference>
<dbReference type="GO" id="GO:0046872">
    <property type="term" value="F:metal ion binding"/>
    <property type="evidence" value="ECO:0007669"/>
    <property type="project" value="UniProtKB-KW"/>
</dbReference>
<dbReference type="PRINTS" id="PR00387">
    <property type="entry name" value="PDIESTERASE1"/>
</dbReference>
<dbReference type="AlphaFoldDB" id="A0A1I8F238"/>
<sequence>MVLNTDMSLHFQQIKSMKQLLSMPDKIDKSKVLSMVLHCADISHPGKPWEMHYKWTIALLEEFFRQGDREKKLEIQVSPLCDRNTTLVAQSQAGFIDFIMEPSFVVLGDMLEKILLPFFEQQQKQGDADSRDDEAEYDTKAMTLQRPWDSFIKENRAEWKVRAEKEEAEKKAKAAATEAEAADKKQ</sequence>
<evidence type="ECO:0000259" key="4">
    <source>
        <dbReference type="PROSITE" id="PS51845"/>
    </source>
</evidence>
<name>A0A1I8F238_9PLAT</name>
<keyword evidence="5" id="KW-1185">Reference proteome</keyword>
<evidence type="ECO:0000256" key="2">
    <source>
        <dbReference type="ARBA" id="ARBA00022801"/>
    </source>
</evidence>
<dbReference type="Pfam" id="PF00233">
    <property type="entry name" value="PDEase_I"/>
    <property type="match status" value="1"/>
</dbReference>
<organism evidence="5 6">
    <name type="scientific">Macrostomum lignano</name>
    <dbReference type="NCBI Taxonomy" id="282301"/>
    <lineage>
        <taxon>Eukaryota</taxon>
        <taxon>Metazoa</taxon>
        <taxon>Spiralia</taxon>
        <taxon>Lophotrochozoa</taxon>
        <taxon>Platyhelminthes</taxon>
        <taxon>Rhabditophora</taxon>
        <taxon>Macrostomorpha</taxon>
        <taxon>Macrostomida</taxon>
        <taxon>Macrostomidae</taxon>
        <taxon>Macrostomum</taxon>
    </lineage>
</organism>
<evidence type="ECO:0000256" key="1">
    <source>
        <dbReference type="ARBA" id="ARBA00022723"/>
    </source>
</evidence>
<keyword evidence="2" id="KW-0378">Hydrolase</keyword>
<dbReference type="SUPFAM" id="SSF109604">
    <property type="entry name" value="HD-domain/PDEase-like"/>
    <property type="match status" value="1"/>
</dbReference>
<dbReference type="Gene3D" id="1.10.1300.10">
    <property type="entry name" value="3'5'-cyclic nucleotide phosphodiesterase, catalytic domain"/>
    <property type="match status" value="1"/>
</dbReference>
<dbReference type="Proteomes" id="UP000095280">
    <property type="component" value="Unplaced"/>
</dbReference>
<evidence type="ECO:0000313" key="6">
    <source>
        <dbReference type="WBParaSite" id="maker-unitig_10071-snap-gene-0.1-mRNA-1"/>
    </source>
</evidence>
<dbReference type="PANTHER" id="PTHR11347">
    <property type="entry name" value="CYCLIC NUCLEOTIDE PHOSPHODIESTERASE"/>
    <property type="match status" value="1"/>
</dbReference>
<feature type="binding site" evidence="3">
    <location>
        <position position="41"/>
    </location>
    <ligand>
        <name>Zn(2+)</name>
        <dbReference type="ChEBI" id="CHEBI:29105"/>
        <label>1</label>
    </ligand>
</feature>
<dbReference type="InterPro" id="IPR002073">
    <property type="entry name" value="PDEase_catalytic_dom"/>
</dbReference>
<accession>A0A1I8F238</accession>
<proteinExistence type="predicted"/>
<dbReference type="WBParaSite" id="maker-unitig_10071-snap-gene-0.1-mRNA-1">
    <property type="protein sequence ID" value="maker-unitig_10071-snap-gene-0.1-mRNA-1"/>
    <property type="gene ID" value="maker-unitig_10071-snap-gene-0.1"/>
</dbReference>
<feature type="domain" description="PDEase" evidence="4">
    <location>
        <begin position="1"/>
        <end position="166"/>
    </location>
</feature>
<dbReference type="InterPro" id="IPR036971">
    <property type="entry name" value="PDEase_catalytic_dom_sf"/>
</dbReference>
<keyword evidence="1 3" id="KW-0479">Metal-binding</keyword>
<protein>
    <submittedName>
        <fullName evidence="6">PDEase domain-containing protein</fullName>
    </submittedName>
</protein>
<dbReference type="GO" id="GO:0007165">
    <property type="term" value="P:signal transduction"/>
    <property type="evidence" value="ECO:0007669"/>
    <property type="project" value="InterPro"/>
</dbReference>
<reference evidence="6" key="1">
    <citation type="submission" date="2016-11" db="UniProtKB">
        <authorList>
            <consortium name="WormBaseParasite"/>
        </authorList>
    </citation>
    <scope>IDENTIFICATION</scope>
</reference>
<evidence type="ECO:0000313" key="5">
    <source>
        <dbReference type="Proteomes" id="UP000095280"/>
    </source>
</evidence>